<dbReference type="Pfam" id="PF01493">
    <property type="entry name" value="GXGXG"/>
    <property type="match status" value="1"/>
</dbReference>
<dbReference type="GO" id="GO:0046914">
    <property type="term" value="F:transition metal ion binding"/>
    <property type="evidence" value="ECO:0007669"/>
    <property type="project" value="InterPro"/>
</dbReference>
<dbReference type="EC" id="1.2.7.12" evidence="2"/>
<name>D2R089_PIRSD</name>
<evidence type="ECO:0000259" key="1">
    <source>
        <dbReference type="Pfam" id="PF01493"/>
    </source>
</evidence>
<dbReference type="NCBIfam" id="TIGR03122">
    <property type="entry name" value="one_C_dehyd_C"/>
    <property type="match status" value="1"/>
</dbReference>
<dbReference type="STRING" id="530564.Psta_0060"/>
<accession>D2R089</accession>
<dbReference type="eggNOG" id="COG2218">
    <property type="taxonomic scope" value="Bacteria"/>
</dbReference>
<dbReference type="KEGG" id="psl:Psta_0060"/>
<dbReference type="HOGENOM" id="CLU_072248_1_0_0"/>
<evidence type="ECO:0000313" key="2">
    <source>
        <dbReference type="EMBL" id="ADB14757.1"/>
    </source>
</evidence>
<dbReference type="Proteomes" id="UP000001887">
    <property type="component" value="Chromosome"/>
</dbReference>
<sequence>MPLVLEPRAPLPLAIDLAAVLPEKLTSAVAVADCRVRLGRQMLPLEELFHVSGSAADDLTLLLRGDFSRGHSVGQGMTQGTIRAEGNLGRHAGQSMRGGSLEVHGDVGDYLGCDMRGGVIRVRGNAGDFTAGALPGSTRGMRGGTILVQGAAGRRTGEAMRRGLVVIQGPSGDYAGFRMLAGTIVLGSGGGMGHGSGMKRGTISILAPLREPMLPTFVAGATQELLVMKLLARELRKFQASELDATADRLCMPLAMWHGDLLAGGRGELLLAL</sequence>
<dbReference type="Gene3D" id="2.160.20.60">
    <property type="entry name" value="Glutamate synthase, alpha subunit, C-terminal domain"/>
    <property type="match status" value="1"/>
</dbReference>
<keyword evidence="2" id="KW-0560">Oxidoreductase</keyword>
<dbReference type="SUPFAM" id="SSF69336">
    <property type="entry name" value="Alpha subunit of glutamate synthase, C-terminal domain"/>
    <property type="match status" value="1"/>
</dbReference>
<dbReference type="AlphaFoldDB" id="D2R089"/>
<dbReference type="OrthoDB" id="269067at2"/>
<protein>
    <submittedName>
        <fullName evidence="2">Formylmethanofuran dehydrogenase subunit C</fullName>
        <ecNumber evidence="2">1.2.7.12</ecNumber>
    </submittedName>
</protein>
<keyword evidence="3" id="KW-1185">Reference proteome</keyword>
<dbReference type="InterPro" id="IPR036485">
    <property type="entry name" value="Glu_synth_asu_C_sf"/>
</dbReference>
<feature type="domain" description="Glutamate synthase alpha subunit C-terminal" evidence="1">
    <location>
        <begin position="75"/>
        <end position="206"/>
    </location>
</feature>
<dbReference type="PANTHER" id="PTHR39673">
    <property type="entry name" value="TUNGSTEN FORMYLMETHANOFURAN DEHYDROGENASE, SUBUNIT C (FWDC)"/>
    <property type="match status" value="1"/>
</dbReference>
<proteinExistence type="predicted"/>
<reference evidence="2 3" key="1">
    <citation type="journal article" date="2009" name="Stand. Genomic Sci.">
        <title>Complete genome sequence of Pirellula staleyi type strain (ATCC 27377).</title>
        <authorList>
            <person name="Clum A."/>
            <person name="Tindall B.J."/>
            <person name="Sikorski J."/>
            <person name="Ivanova N."/>
            <person name="Mavrommatis K."/>
            <person name="Lucas S."/>
            <person name="Glavina del Rio T."/>
            <person name="Nolan M."/>
            <person name="Chen F."/>
            <person name="Tice H."/>
            <person name="Pitluck S."/>
            <person name="Cheng J.F."/>
            <person name="Chertkov O."/>
            <person name="Brettin T."/>
            <person name="Han C."/>
            <person name="Detter J.C."/>
            <person name="Kuske C."/>
            <person name="Bruce D."/>
            <person name="Goodwin L."/>
            <person name="Ovchinikova G."/>
            <person name="Pati A."/>
            <person name="Mikhailova N."/>
            <person name="Chen A."/>
            <person name="Palaniappan K."/>
            <person name="Land M."/>
            <person name="Hauser L."/>
            <person name="Chang Y.J."/>
            <person name="Jeffries C.D."/>
            <person name="Chain P."/>
            <person name="Rohde M."/>
            <person name="Goker M."/>
            <person name="Bristow J."/>
            <person name="Eisen J.A."/>
            <person name="Markowitz V."/>
            <person name="Hugenholtz P."/>
            <person name="Kyrpides N.C."/>
            <person name="Klenk H.P."/>
            <person name="Lapidus A."/>
        </authorList>
    </citation>
    <scope>NUCLEOTIDE SEQUENCE [LARGE SCALE GENOMIC DNA]</scope>
    <source>
        <strain evidence="3">ATCC 27377 / DSM 6068 / ICPB 4128</strain>
    </source>
</reference>
<dbReference type="GO" id="GO:0015948">
    <property type="term" value="P:methanogenesis"/>
    <property type="evidence" value="ECO:0007669"/>
    <property type="project" value="InterPro"/>
</dbReference>
<dbReference type="GO" id="GO:0018493">
    <property type="term" value="F:formylmethanofuran dehydrogenase activity"/>
    <property type="evidence" value="ECO:0007669"/>
    <property type="project" value="UniProtKB-EC"/>
</dbReference>
<evidence type="ECO:0000313" key="3">
    <source>
        <dbReference type="Proteomes" id="UP000001887"/>
    </source>
</evidence>
<organism evidence="2 3">
    <name type="scientific">Pirellula staleyi (strain ATCC 27377 / DSM 6068 / ICPB 4128)</name>
    <name type="common">Pirella staleyi</name>
    <dbReference type="NCBI Taxonomy" id="530564"/>
    <lineage>
        <taxon>Bacteria</taxon>
        <taxon>Pseudomonadati</taxon>
        <taxon>Planctomycetota</taxon>
        <taxon>Planctomycetia</taxon>
        <taxon>Pirellulales</taxon>
        <taxon>Pirellulaceae</taxon>
        <taxon>Pirellula</taxon>
    </lineage>
</organism>
<dbReference type="EMBL" id="CP001848">
    <property type="protein sequence ID" value="ADB14757.1"/>
    <property type="molecule type" value="Genomic_DNA"/>
</dbReference>
<dbReference type="InterPro" id="IPR017550">
    <property type="entry name" value="Formylmethanofuran_DH_suC"/>
</dbReference>
<dbReference type="PANTHER" id="PTHR39673:SF5">
    <property type="entry name" value="TUNGSTEN-CONTAINING FORMYLMETHANOFURAN DEHYDROGENASE 2 SUBUNIT C"/>
    <property type="match status" value="1"/>
</dbReference>
<dbReference type="InterPro" id="IPR002489">
    <property type="entry name" value="Glu_synth_asu_C"/>
</dbReference>
<gene>
    <name evidence="2" type="ordered locus">Psta_0060</name>
</gene>